<reference evidence="1 2" key="2">
    <citation type="journal article" date="2021" name="Genomics">
        <title>High-quality reference genome for Clonorchis sinensis.</title>
        <authorList>
            <person name="Young N.D."/>
            <person name="Stroehlein A.J."/>
            <person name="Kinkar L."/>
            <person name="Wang T."/>
            <person name="Sohn W.M."/>
            <person name="Chang B.C.H."/>
            <person name="Kaur P."/>
            <person name="Weisz D."/>
            <person name="Dudchenko O."/>
            <person name="Aiden E.L."/>
            <person name="Korhonen P.K."/>
            <person name="Gasser R.B."/>
        </authorList>
    </citation>
    <scope>NUCLEOTIDE SEQUENCE [LARGE SCALE GENOMIC DNA]</scope>
    <source>
        <strain evidence="1">Cs-k2</strain>
    </source>
</reference>
<dbReference type="Proteomes" id="UP000286415">
    <property type="component" value="Unassembled WGS sequence"/>
</dbReference>
<sequence>MESGLSTVQGYCVYPTAGCSVETLPPTKTSARPNNQSSRPRQTKTKRLANANCEMDRSVSQPRRFFSTGRSRSRRRNKQVLIKQQPSGWYQADRVTRNLSLAPRVPTYEQSGVTYSVAGDQAQRKRRNKRNRKSLNKWQKHGRFPSPSVFQSTLGLLSELPCARLHYDSFRRIFPTLPTRTMKERKFRLEAAQQLPFAKYPDEQVRSILDTSTTKTEPTVGDNSLYTWETKGDTTKTNTQAVLQGGPEEGDTQMVNELSEVSNEPDEDETQDEDENEENEECEGDERRIDFGLEVTRTRDITNTISEHVENDENLVSVNQVDSTTALTKPSHMASEEFLSVNETESKLNDDLGLTEPRRQFDEESLPFIDIGQEPDALDLAPLATYVEVPVQADATPQSSPRRQETASSRRLTTNNVEEQMRRGRGDRLSPKAVRLQISPSDPGKLTHKQREPTTTSGKVLNTSEETIPTPQAAVSLFESAAYNGHQTFGAFLCNVCGQTAYPAERCEADGQVFHVACFRCHQCSTMLQRGAWNQRGMHYFCNPCHRRIALQTLRH</sequence>
<comment type="caution">
    <text evidence="1">The sequence shown here is derived from an EMBL/GenBank/DDBJ whole genome shotgun (WGS) entry which is preliminary data.</text>
</comment>
<dbReference type="Pfam" id="PF00412">
    <property type="entry name" value="LIM"/>
    <property type="match status" value="1"/>
</dbReference>
<dbReference type="PANTHER" id="PTHR24206">
    <property type="entry name" value="OS06G0237300 PROTEIN"/>
    <property type="match status" value="1"/>
</dbReference>
<evidence type="ECO:0000313" key="1">
    <source>
        <dbReference type="EMBL" id="KAG5448652.1"/>
    </source>
</evidence>
<reference evidence="1 2" key="1">
    <citation type="journal article" date="2018" name="Biotechnol. Adv.">
        <title>Improved genomic resources and new bioinformatic workflow for the carcinogenic parasite Clonorchis sinensis: Biotechnological implications.</title>
        <authorList>
            <person name="Wang D."/>
            <person name="Korhonen P.K."/>
            <person name="Gasser R.B."/>
            <person name="Young N.D."/>
        </authorList>
    </citation>
    <scope>NUCLEOTIDE SEQUENCE [LARGE SCALE GENOMIC DNA]</scope>
    <source>
        <strain evidence="1">Cs-k2</strain>
    </source>
</reference>
<dbReference type="InterPro" id="IPR001781">
    <property type="entry name" value="Znf_LIM"/>
</dbReference>
<dbReference type="OrthoDB" id="25414at2759"/>
<accession>A0A8T1MID2</accession>
<dbReference type="PROSITE" id="PS50023">
    <property type="entry name" value="LIM_DOMAIN_2"/>
    <property type="match status" value="1"/>
</dbReference>
<dbReference type="Gene3D" id="2.10.110.10">
    <property type="entry name" value="Cysteine Rich Protein"/>
    <property type="match status" value="1"/>
</dbReference>
<dbReference type="EMBL" id="NIRI02000042">
    <property type="protein sequence ID" value="KAG5448652.1"/>
    <property type="molecule type" value="Genomic_DNA"/>
</dbReference>
<dbReference type="GO" id="GO:0046872">
    <property type="term" value="F:metal ion binding"/>
    <property type="evidence" value="ECO:0007669"/>
    <property type="project" value="UniProtKB-KW"/>
</dbReference>
<protein>
    <submittedName>
        <fullName evidence="1">Uncharacterized protein</fullName>
    </submittedName>
</protein>
<dbReference type="STRING" id="79923.G7YPY2"/>
<dbReference type="CDD" id="cd09358">
    <property type="entry name" value="LIM_Mical_like"/>
    <property type="match status" value="1"/>
</dbReference>
<proteinExistence type="predicted"/>
<name>A0A8T1MID2_CLOSI</name>
<dbReference type="PROSITE" id="PS00478">
    <property type="entry name" value="LIM_DOMAIN_1"/>
    <property type="match status" value="1"/>
</dbReference>
<dbReference type="SMART" id="SM00132">
    <property type="entry name" value="LIM"/>
    <property type="match status" value="1"/>
</dbReference>
<keyword evidence="2" id="KW-1185">Reference proteome</keyword>
<evidence type="ECO:0000313" key="2">
    <source>
        <dbReference type="Proteomes" id="UP000286415"/>
    </source>
</evidence>
<gene>
    <name evidence="1" type="ORF">CSKR_104081</name>
</gene>
<organism evidence="1 2">
    <name type="scientific">Clonorchis sinensis</name>
    <name type="common">Chinese liver fluke</name>
    <dbReference type="NCBI Taxonomy" id="79923"/>
    <lineage>
        <taxon>Eukaryota</taxon>
        <taxon>Metazoa</taxon>
        <taxon>Spiralia</taxon>
        <taxon>Lophotrochozoa</taxon>
        <taxon>Platyhelminthes</taxon>
        <taxon>Trematoda</taxon>
        <taxon>Digenea</taxon>
        <taxon>Opisthorchiida</taxon>
        <taxon>Opisthorchiata</taxon>
        <taxon>Opisthorchiidae</taxon>
        <taxon>Clonorchis</taxon>
    </lineage>
</organism>